<dbReference type="PANTHER" id="PTHR43794:SF11">
    <property type="entry name" value="AMIDOHYDROLASE-RELATED DOMAIN-CONTAINING PROTEIN"/>
    <property type="match status" value="1"/>
</dbReference>
<dbReference type="InterPro" id="IPR011059">
    <property type="entry name" value="Metal-dep_hydrolase_composite"/>
</dbReference>
<dbReference type="Pfam" id="PF01979">
    <property type="entry name" value="Amidohydro_1"/>
    <property type="match status" value="1"/>
</dbReference>
<dbReference type="Gene3D" id="2.30.40.10">
    <property type="entry name" value="Urease, subunit C, domain 1"/>
    <property type="match status" value="1"/>
</dbReference>
<name>A0A645E562_9ZZZZ</name>
<dbReference type="InterPro" id="IPR050287">
    <property type="entry name" value="MTA/SAH_deaminase"/>
</dbReference>
<dbReference type="SUPFAM" id="SSF51556">
    <property type="entry name" value="Metallo-dependent hydrolases"/>
    <property type="match status" value="1"/>
</dbReference>
<dbReference type="InterPro" id="IPR032466">
    <property type="entry name" value="Metal_Hydrolase"/>
</dbReference>
<dbReference type="InterPro" id="IPR006680">
    <property type="entry name" value="Amidohydro-rel"/>
</dbReference>
<proteinExistence type="predicted"/>
<accession>A0A645E562</accession>
<dbReference type="EMBL" id="VSSQ01043035">
    <property type="protein sequence ID" value="MPM96679.1"/>
    <property type="molecule type" value="Genomic_DNA"/>
</dbReference>
<evidence type="ECO:0000313" key="3">
    <source>
        <dbReference type="EMBL" id="MPM96679.1"/>
    </source>
</evidence>
<dbReference type="Gene3D" id="3.20.20.140">
    <property type="entry name" value="Metal-dependent hydrolases"/>
    <property type="match status" value="1"/>
</dbReference>
<protein>
    <submittedName>
        <fullName evidence="3">S-triazine hydrolase</fullName>
        <ecNumber evidence="3">3.8.1.-</ecNumber>
    </submittedName>
</protein>
<comment type="caution">
    <text evidence="3">The sequence shown here is derived from an EMBL/GenBank/DDBJ whole genome shotgun (WGS) entry which is preliminary data.</text>
</comment>
<dbReference type="AlphaFoldDB" id="A0A645E562"/>
<evidence type="ECO:0000256" key="1">
    <source>
        <dbReference type="ARBA" id="ARBA00022801"/>
    </source>
</evidence>
<dbReference type="EC" id="3.8.1.-" evidence="3"/>
<feature type="domain" description="Amidohydrolase-related" evidence="2">
    <location>
        <begin position="7"/>
        <end position="209"/>
    </location>
</feature>
<reference evidence="3" key="1">
    <citation type="submission" date="2019-08" db="EMBL/GenBank/DDBJ databases">
        <authorList>
            <person name="Kucharzyk K."/>
            <person name="Murdoch R.W."/>
            <person name="Higgins S."/>
            <person name="Loffler F."/>
        </authorList>
    </citation>
    <scope>NUCLEOTIDE SEQUENCE</scope>
</reference>
<keyword evidence="1 3" id="KW-0378">Hydrolase</keyword>
<sequence>MTERLRRELGLRLTIHTAETMFDRESTIALHGVDDLEILVQYGLLDEQTLLVHCVQLNDRDLRMVKYHGAKVSHNPVSNMYLSSGIAPIPKMNMAGIDVSLGTDGAASNNSNDMLEVLKCTALLQKVTHRDPTIITADKVLEMATIEGARCIGMENEIGSLEIGKKADLFVFNPERNIKAIPMHNPVSTLVYSSAMDNIETVLVDGEPVLQDGVLTTMDEEIVIQRCRAQADDLAQRAGTAWLKRRPWQSLSY</sequence>
<evidence type="ECO:0000259" key="2">
    <source>
        <dbReference type="Pfam" id="PF01979"/>
    </source>
</evidence>
<dbReference type="PANTHER" id="PTHR43794">
    <property type="entry name" value="AMINOHYDROLASE SSNA-RELATED"/>
    <property type="match status" value="1"/>
</dbReference>
<organism evidence="3">
    <name type="scientific">bioreactor metagenome</name>
    <dbReference type="NCBI Taxonomy" id="1076179"/>
    <lineage>
        <taxon>unclassified sequences</taxon>
        <taxon>metagenomes</taxon>
        <taxon>ecological metagenomes</taxon>
    </lineage>
</organism>
<dbReference type="GO" id="GO:0016810">
    <property type="term" value="F:hydrolase activity, acting on carbon-nitrogen (but not peptide) bonds"/>
    <property type="evidence" value="ECO:0007669"/>
    <property type="project" value="InterPro"/>
</dbReference>
<gene>
    <name evidence="3" type="primary">trzA_3</name>
    <name evidence="3" type="ORF">SDC9_143844</name>
</gene>
<dbReference type="SUPFAM" id="SSF51338">
    <property type="entry name" value="Composite domain of metallo-dependent hydrolases"/>
    <property type="match status" value="1"/>
</dbReference>